<keyword evidence="3" id="KW-1185">Reference proteome</keyword>
<evidence type="ECO:0000313" key="3">
    <source>
        <dbReference type="Proteomes" id="UP000184396"/>
    </source>
</evidence>
<dbReference type="InterPro" id="IPR007372">
    <property type="entry name" value="Lipid/polyisoprenoid-bd_YceI"/>
</dbReference>
<dbReference type="AlphaFoldDB" id="A0A1M5ZXV4"/>
<dbReference type="EMBL" id="FQYK01000001">
    <property type="protein sequence ID" value="SHI29115.1"/>
    <property type="molecule type" value="Genomic_DNA"/>
</dbReference>
<dbReference type="eggNOG" id="COG2353">
    <property type="taxonomic scope" value="Bacteria"/>
</dbReference>
<protein>
    <submittedName>
        <fullName evidence="2">YceI-like domain-containing protein</fullName>
    </submittedName>
</protein>
<accession>A0A1M5ZXV4</accession>
<feature type="domain" description="Lipid/polyisoprenoid-binding YceI-like" evidence="1">
    <location>
        <begin position="24"/>
        <end position="182"/>
    </location>
</feature>
<sequence>MIRKKYFLTLVICFISCIGFSQTKYITKTGVVSFEASVPSFEEVKASNNSVTAIINTDSGEFAALVLIKGFRFKNALMEEHFNENYAESDQFPKATFKGKITDFNLGNITTNTSFKANGELNFHGKTKQLKDIVFNISKGENEISITGNFKALASDFDIKIPKIVSNKIAEDIEVSFQFDLKKK</sequence>
<evidence type="ECO:0000313" key="2">
    <source>
        <dbReference type="EMBL" id="SHI29115.1"/>
    </source>
</evidence>
<dbReference type="OrthoDB" id="116832at2"/>
<dbReference type="SUPFAM" id="SSF101874">
    <property type="entry name" value="YceI-like"/>
    <property type="match status" value="1"/>
</dbReference>
<dbReference type="Proteomes" id="UP000184396">
    <property type="component" value="Unassembled WGS sequence"/>
</dbReference>
<gene>
    <name evidence="2" type="ORF">SAMN05216261_0042</name>
</gene>
<dbReference type="Pfam" id="PF04264">
    <property type="entry name" value="YceI"/>
    <property type="match status" value="1"/>
</dbReference>
<proteinExistence type="predicted"/>
<dbReference type="SMART" id="SM00867">
    <property type="entry name" value="YceI"/>
    <property type="match status" value="1"/>
</dbReference>
<name>A0A1M5ZXV4_9FLAO</name>
<organism evidence="2 3">
    <name type="scientific">Algibacter luteus</name>
    <dbReference type="NCBI Taxonomy" id="1178825"/>
    <lineage>
        <taxon>Bacteria</taxon>
        <taxon>Pseudomonadati</taxon>
        <taxon>Bacteroidota</taxon>
        <taxon>Flavobacteriia</taxon>
        <taxon>Flavobacteriales</taxon>
        <taxon>Flavobacteriaceae</taxon>
        <taxon>Algibacter</taxon>
    </lineage>
</organism>
<dbReference type="RefSeq" id="WP_019387119.1">
    <property type="nucleotide sequence ID" value="NZ_ALIH01000004.1"/>
</dbReference>
<dbReference type="Gene3D" id="2.40.128.110">
    <property type="entry name" value="Lipid/polyisoprenoid-binding, YceI-like"/>
    <property type="match status" value="1"/>
</dbReference>
<dbReference type="InterPro" id="IPR036761">
    <property type="entry name" value="TTHA0802/YceI-like_sf"/>
</dbReference>
<reference evidence="2 3" key="1">
    <citation type="submission" date="2016-11" db="EMBL/GenBank/DDBJ databases">
        <authorList>
            <person name="Jaros S."/>
            <person name="Januszkiewicz K."/>
            <person name="Wedrychowicz H."/>
        </authorList>
    </citation>
    <scope>NUCLEOTIDE SEQUENCE [LARGE SCALE GENOMIC DNA]</scope>
    <source>
        <strain evidence="2 3">CGMCC 1.12213</strain>
    </source>
</reference>
<dbReference type="STRING" id="1178825.SAMN05216261_0042"/>
<evidence type="ECO:0000259" key="1">
    <source>
        <dbReference type="SMART" id="SM00867"/>
    </source>
</evidence>